<dbReference type="RefSeq" id="WP_061507291.1">
    <property type="nucleotide sequence ID" value="NZ_LHZF01000089.1"/>
</dbReference>
<evidence type="ECO:0000313" key="2">
    <source>
        <dbReference type="EMBL" id="KXV21269.1"/>
    </source>
</evidence>
<feature type="domain" description="Antitoxin FitA-like ribbon-helix-helix" evidence="1">
    <location>
        <begin position="2"/>
        <end position="39"/>
    </location>
</feature>
<dbReference type="PATRIC" id="fig|178901.13.peg.380"/>
<dbReference type="InterPro" id="IPR013321">
    <property type="entry name" value="Arc_rbn_hlx_hlx"/>
</dbReference>
<name>A0A149S3I2_9PROT</name>
<dbReference type="AlphaFoldDB" id="A0A149S3I2"/>
<evidence type="ECO:0000259" key="1">
    <source>
        <dbReference type="Pfam" id="PF22513"/>
    </source>
</evidence>
<gene>
    <name evidence="2" type="ORF">AD933_00965</name>
</gene>
<dbReference type="SUPFAM" id="SSF47598">
    <property type="entry name" value="Ribbon-helix-helix"/>
    <property type="match status" value="1"/>
</dbReference>
<evidence type="ECO:0000313" key="3">
    <source>
        <dbReference type="Proteomes" id="UP000075526"/>
    </source>
</evidence>
<dbReference type="Proteomes" id="UP000075526">
    <property type="component" value="Unassembled WGS sequence"/>
</dbReference>
<protein>
    <recommendedName>
        <fullName evidence="1">Antitoxin FitA-like ribbon-helix-helix domain-containing protein</fullName>
    </recommendedName>
</protein>
<dbReference type="InterPro" id="IPR053853">
    <property type="entry name" value="FitA-like_RHH"/>
</dbReference>
<dbReference type="EMBL" id="LHZF01000089">
    <property type="protein sequence ID" value="KXV21269.1"/>
    <property type="molecule type" value="Genomic_DNA"/>
</dbReference>
<dbReference type="InterPro" id="IPR010985">
    <property type="entry name" value="Ribbon_hlx_hlx"/>
</dbReference>
<comment type="caution">
    <text evidence="2">The sequence shown here is derived from an EMBL/GenBank/DDBJ whole genome shotgun (WGS) entry which is preliminary data.</text>
</comment>
<proteinExistence type="predicted"/>
<dbReference type="GO" id="GO:0006355">
    <property type="term" value="P:regulation of DNA-templated transcription"/>
    <property type="evidence" value="ECO:0007669"/>
    <property type="project" value="InterPro"/>
</dbReference>
<dbReference type="Pfam" id="PF22513">
    <property type="entry name" value="FitA-like_RHH"/>
    <property type="match status" value="1"/>
</dbReference>
<sequence>MNLSIKNTPEDLVRKLRTRAERHHRSLQGELMAIIEAAVAYEPEQSASGVLSEIRTMGIFTPSEATAMVRHDRDARA</sequence>
<dbReference type="Gene3D" id="1.10.1220.10">
    <property type="entry name" value="Met repressor-like"/>
    <property type="match status" value="1"/>
</dbReference>
<reference evidence="2 3" key="1">
    <citation type="submission" date="2015-06" db="EMBL/GenBank/DDBJ databases">
        <title>Improved classification and identification of acetic acid bacteria using matrix-assisted laser desorption/ionization time-of-flight mass spectrometry; Gluconobacter nephelii and Gluconobacter uchimurae are later heterotypic synonyms of Gluconobacter japonicus and Gluconobacter oxydans, respectively.</title>
        <authorList>
            <person name="Li L."/>
            <person name="Cleenwerck I."/>
            <person name="De Vuyst L."/>
            <person name="Vandamme P."/>
        </authorList>
    </citation>
    <scope>NUCLEOTIDE SEQUENCE [LARGE SCALE GENOMIC DNA]</scope>
    <source>
        <strain evidence="2 3">LMG 1552</strain>
    </source>
</reference>
<accession>A0A149S3I2</accession>
<organism evidence="2 3">
    <name type="scientific">Acetobacter malorum</name>
    <dbReference type="NCBI Taxonomy" id="178901"/>
    <lineage>
        <taxon>Bacteria</taxon>
        <taxon>Pseudomonadati</taxon>
        <taxon>Pseudomonadota</taxon>
        <taxon>Alphaproteobacteria</taxon>
        <taxon>Acetobacterales</taxon>
        <taxon>Acetobacteraceae</taxon>
        <taxon>Acetobacter</taxon>
    </lineage>
</organism>